<feature type="non-terminal residue" evidence="1">
    <location>
        <position position="56"/>
    </location>
</feature>
<evidence type="ECO:0000313" key="1">
    <source>
        <dbReference type="EMBL" id="QQP58368.1"/>
    </source>
</evidence>
<dbReference type="Proteomes" id="UP000595437">
    <property type="component" value="Chromosome 2"/>
</dbReference>
<name>A0A7T8QX90_CALRO</name>
<dbReference type="AlphaFoldDB" id="A0A7T8QX90"/>
<proteinExistence type="predicted"/>
<sequence length="56" mass="6344">MLNSESITENQNPTVYKASVGREVSASDFDDSIVDPIDDFEVFEHIKDIHDPEHPL</sequence>
<protein>
    <submittedName>
        <fullName evidence="1">Uncharacterized protein</fullName>
    </submittedName>
</protein>
<evidence type="ECO:0000313" key="2">
    <source>
        <dbReference type="Proteomes" id="UP000595437"/>
    </source>
</evidence>
<dbReference type="EMBL" id="CP045891">
    <property type="protein sequence ID" value="QQP58368.1"/>
    <property type="molecule type" value="Genomic_DNA"/>
</dbReference>
<accession>A0A7T8QX90</accession>
<reference evidence="2" key="1">
    <citation type="submission" date="2021-01" db="EMBL/GenBank/DDBJ databases">
        <title>Caligus Genome Assembly.</title>
        <authorList>
            <person name="Gallardo-Escarate C."/>
        </authorList>
    </citation>
    <scope>NUCLEOTIDE SEQUENCE [LARGE SCALE GENOMIC DNA]</scope>
</reference>
<gene>
    <name evidence="1" type="ORF">FKW44_003657</name>
</gene>
<organism evidence="1 2">
    <name type="scientific">Caligus rogercresseyi</name>
    <name type="common">Sea louse</name>
    <dbReference type="NCBI Taxonomy" id="217165"/>
    <lineage>
        <taxon>Eukaryota</taxon>
        <taxon>Metazoa</taxon>
        <taxon>Ecdysozoa</taxon>
        <taxon>Arthropoda</taxon>
        <taxon>Crustacea</taxon>
        <taxon>Multicrustacea</taxon>
        <taxon>Hexanauplia</taxon>
        <taxon>Copepoda</taxon>
        <taxon>Siphonostomatoida</taxon>
        <taxon>Caligidae</taxon>
        <taxon>Caligus</taxon>
    </lineage>
</organism>
<keyword evidence="2" id="KW-1185">Reference proteome</keyword>